<keyword evidence="9 22" id="KW-0418">Kinase</keyword>
<evidence type="ECO:0000256" key="2">
    <source>
        <dbReference type="ARBA" id="ARBA00004651"/>
    </source>
</evidence>
<evidence type="ECO:0000256" key="7">
    <source>
        <dbReference type="ARBA" id="ARBA00022692"/>
    </source>
</evidence>
<dbReference type="InterPro" id="IPR000014">
    <property type="entry name" value="PAS"/>
</dbReference>
<comment type="subunit">
    <text evidence="14">At low DSF concentrations, interacts with RpfF.</text>
</comment>
<sequence length="1263" mass="141503">MSLTRLSKLITAGFGLALAVCLTTSALDSYYSAQISQATEQRHQIIVGIAQLGALNRELTQLARLYANTGDEQFRRLYYQKRRDGRAFHDIAMTIRALGLEEAEERMLVAVEATDLKQSSMEHDSLTQHSPVVARSLLASTTYINTEWNFAEALNQLKASITTRLDKKFSTAWQDAQMARTASVLTQLTSFAASLSVFLVILRRRLIIPLQVLSERMRRLHAGEPLQHSERLTGLAEVVSLAEAFDSYAQVHAELLHQHWAEGRLDELLQALQVSTSREVFSVTLQQRLSECLGCKVDLLLDSIPLVPRIGQVYFSLPLQQEGQQLATLELAFLYRPNPAQLVLIDNLTDRLSAMLNLVQQRQHNQQLLEQARVQAQQLEAQALVLQQRQEALELTESWYRGIVEFAPKALLVFDDRNVILANQESEAAFGYAPGGLLGKHYRHLVPDSQRELLERVQERMRFGNVLDTVETFARRADGSEFPAEIRMCLLPARQGQRRLCVAVRDLTRNQAAERRLQEIHEQQQAIVTAAPYGIAMVQGMLIVQANSRLDELLGYEPGEQLQRSPWIWLGHAMSAEMLTAFETDVRETLDRGEIFQEKIQLCRRDSSSFWASVSARAVAPGYLSSRGSIWIIEDVTAQHMAANEMLQARVLAEESVRIKTEFLANMSHEIRTPMNAIIGMTFLTLRTELDARQRDYLNKVQSSSRHLLGVLDDILDFSKIDAGKLELDVRDFSLTQMLEDVLDQVRPAVAAKRLDLKLSVDADLPERLSGDPLRLRQILLNFLTNAVKFTGRGQVRVEVNLRQAGVHDVLLCFSVTDSGIGLSSEQIKRLFQSFQQADASTTRRFGGTGLGLAIAKQLAEMMGGQVGVQSVMGEGSHFWFEVRLALAKCTDMVCLPSMLSFDEFQVENGTRVLLVEDNELNQEVAVDLLQAVNCHVDVAADGREALNLLANLQYDLVFMDMQMPVLDGLAATRLLRQQPGMSTLPVIAMTANARQCDRDACIAAGMNDFVSKPFEPQTLYTVLRHWLAHTTTHLVQAVAPNPAITNPPSDQEGALSLDGVDMAAGLRRVLGNHDLYVEMLNLYLRDQEATIANMNTALARGEFYKAEQLAHSCKGSSATIGADRIAQAADELEQALRARRPCVELQSYWQQLCEPMTRLLVQLREQLSPEIEILPIPGKLDEIQAICRQLDFLLSNSDLEAVFYFSRHVGLLKWAMESSFQQLNTAVQCFEFEQARACLNAALFINKTQASSGERRGEESHL</sequence>
<dbReference type="Pfam" id="PF13426">
    <property type="entry name" value="PAS_9"/>
    <property type="match status" value="2"/>
</dbReference>
<dbReference type="Gene3D" id="3.40.50.2300">
    <property type="match status" value="1"/>
</dbReference>
<dbReference type="Gene3D" id="1.20.120.160">
    <property type="entry name" value="HPT domain"/>
    <property type="match status" value="1"/>
</dbReference>
<dbReference type="FunFam" id="3.30.565.10:FF:000010">
    <property type="entry name" value="Sensor histidine kinase RcsC"/>
    <property type="match status" value="1"/>
</dbReference>
<dbReference type="InterPro" id="IPR035965">
    <property type="entry name" value="PAS-like_dom_sf"/>
</dbReference>
<dbReference type="CDD" id="cd16922">
    <property type="entry name" value="HATPase_EvgS-ArcB-TorS-like"/>
    <property type="match status" value="1"/>
</dbReference>
<reference evidence="22 23" key="1">
    <citation type="submission" date="2019-09" db="EMBL/GenBank/DDBJ databases">
        <authorList>
            <person name="Chandra G."/>
            <person name="Truman W A."/>
        </authorList>
    </citation>
    <scope>NUCLEOTIDE SEQUENCE [LARGE SCALE GENOMIC DNA]</scope>
    <source>
        <strain evidence="22">PS880</strain>
    </source>
</reference>
<dbReference type="RefSeq" id="WP_150782762.1">
    <property type="nucleotide sequence ID" value="NZ_CABVIH010000055.1"/>
</dbReference>
<keyword evidence="6 22" id="KW-0808">Transferase</keyword>
<feature type="domain" description="Response regulatory" evidence="20">
    <location>
        <begin position="912"/>
        <end position="1028"/>
    </location>
</feature>
<keyword evidence="4" id="KW-1003">Cell membrane</keyword>
<keyword evidence="10" id="KW-0067">ATP-binding</keyword>
<evidence type="ECO:0000256" key="8">
    <source>
        <dbReference type="ARBA" id="ARBA00022741"/>
    </source>
</evidence>
<dbReference type="PANTHER" id="PTHR45339:SF1">
    <property type="entry name" value="HYBRID SIGNAL TRANSDUCTION HISTIDINE KINASE J"/>
    <property type="match status" value="1"/>
</dbReference>
<dbReference type="CDD" id="cd00088">
    <property type="entry name" value="HPT"/>
    <property type="match status" value="1"/>
</dbReference>
<protein>
    <recommendedName>
        <fullName evidence="15">Sensory/regulatory protein RpfC</fullName>
        <ecNumber evidence="3">2.7.13.3</ecNumber>
    </recommendedName>
</protein>
<feature type="domain" description="HPt" evidence="21">
    <location>
        <begin position="1073"/>
        <end position="1171"/>
    </location>
</feature>
<dbReference type="SMART" id="SM00091">
    <property type="entry name" value="PAS"/>
    <property type="match status" value="2"/>
</dbReference>
<evidence type="ECO:0000256" key="10">
    <source>
        <dbReference type="ARBA" id="ARBA00022840"/>
    </source>
</evidence>
<evidence type="ECO:0000256" key="4">
    <source>
        <dbReference type="ARBA" id="ARBA00022475"/>
    </source>
</evidence>
<dbReference type="SMART" id="SM00448">
    <property type="entry name" value="REC"/>
    <property type="match status" value="1"/>
</dbReference>
<evidence type="ECO:0000256" key="13">
    <source>
        <dbReference type="ARBA" id="ARBA00023136"/>
    </source>
</evidence>
<dbReference type="SUPFAM" id="SSF47226">
    <property type="entry name" value="Histidine-containing phosphotransfer domain, HPT domain"/>
    <property type="match status" value="1"/>
</dbReference>
<evidence type="ECO:0000256" key="15">
    <source>
        <dbReference type="ARBA" id="ARBA00068150"/>
    </source>
</evidence>
<evidence type="ECO:0000259" key="21">
    <source>
        <dbReference type="PROSITE" id="PS50894"/>
    </source>
</evidence>
<keyword evidence="18" id="KW-0175">Coiled coil</keyword>
<dbReference type="PROSITE" id="PS50109">
    <property type="entry name" value="HIS_KIN"/>
    <property type="match status" value="1"/>
</dbReference>
<dbReference type="SMART" id="SM00073">
    <property type="entry name" value="HPT"/>
    <property type="match status" value="1"/>
</dbReference>
<dbReference type="InterPro" id="IPR036097">
    <property type="entry name" value="HisK_dim/P_sf"/>
</dbReference>
<dbReference type="Pfam" id="PF00512">
    <property type="entry name" value="HisKA"/>
    <property type="match status" value="1"/>
</dbReference>
<dbReference type="InterPro" id="IPR008207">
    <property type="entry name" value="Sig_transdc_His_kin_Hpt_dom"/>
</dbReference>
<dbReference type="Pfam" id="PF00072">
    <property type="entry name" value="Response_reg"/>
    <property type="match status" value="1"/>
</dbReference>
<dbReference type="GO" id="GO:0005886">
    <property type="term" value="C:plasma membrane"/>
    <property type="evidence" value="ECO:0007669"/>
    <property type="project" value="UniProtKB-SubCell"/>
</dbReference>
<feature type="domain" description="Histidine kinase" evidence="19">
    <location>
        <begin position="666"/>
        <end position="887"/>
    </location>
</feature>
<keyword evidence="11" id="KW-1133">Transmembrane helix</keyword>
<dbReference type="Proteomes" id="UP000375525">
    <property type="component" value="Unassembled WGS sequence"/>
</dbReference>
<keyword evidence="13" id="KW-0472">Membrane</keyword>
<evidence type="ECO:0000256" key="18">
    <source>
        <dbReference type="SAM" id="Coils"/>
    </source>
</evidence>
<dbReference type="InterPro" id="IPR011006">
    <property type="entry name" value="CheY-like_superfamily"/>
</dbReference>
<evidence type="ECO:0000313" key="23">
    <source>
        <dbReference type="Proteomes" id="UP000375525"/>
    </source>
</evidence>
<accession>A0A5E7QI06</accession>
<dbReference type="AlphaFoldDB" id="A0A5E7QI06"/>
<evidence type="ECO:0000256" key="17">
    <source>
        <dbReference type="PROSITE-ProRule" id="PRU00169"/>
    </source>
</evidence>
<dbReference type="Pfam" id="PF01627">
    <property type="entry name" value="Hpt"/>
    <property type="match status" value="1"/>
</dbReference>
<dbReference type="CDD" id="cd00082">
    <property type="entry name" value="HisKA"/>
    <property type="match status" value="1"/>
</dbReference>
<dbReference type="FunFam" id="1.10.287.130:FF:000002">
    <property type="entry name" value="Two-component osmosensing histidine kinase"/>
    <property type="match status" value="1"/>
</dbReference>
<evidence type="ECO:0000256" key="9">
    <source>
        <dbReference type="ARBA" id="ARBA00022777"/>
    </source>
</evidence>
<evidence type="ECO:0000256" key="14">
    <source>
        <dbReference type="ARBA" id="ARBA00064003"/>
    </source>
</evidence>
<evidence type="ECO:0000259" key="20">
    <source>
        <dbReference type="PROSITE" id="PS50110"/>
    </source>
</evidence>
<feature type="modified residue" description="4-aspartylphosphate" evidence="17">
    <location>
        <position position="961"/>
    </location>
</feature>
<dbReference type="SMART" id="SM00387">
    <property type="entry name" value="HATPase_c"/>
    <property type="match status" value="1"/>
</dbReference>
<keyword evidence="12" id="KW-0902">Two-component regulatory system</keyword>
<evidence type="ECO:0000256" key="6">
    <source>
        <dbReference type="ARBA" id="ARBA00022679"/>
    </source>
</evidence>
<dbReference type="InterPro" id="IPR003661">
    <property type="entry name" value="HisK_dim/P_dom"/>
</dbReference>
<dbReference type="InterPro" id="IPR036890">
    <property type="entry name" value="HATPase_C_sf"/>
</dbReference>
<dbReference type="Gene3D" id="3.30.565.10">
    <property type="entry name" value="Histidine kinase-like ATPase, C-terminal domain"/>
    <property type="match status" value="1"/>
</dbReference>
<dbReference type="GO" id="GO:0005524">
    <property type="term" value="F:ATP binding"/>
    <property type="evidence" value="ECO:0007669"/>
    <property type="project" value="UniProtKB-KW"/>
</dbReference>
<comment type="catalytic activity">
    <reaction evidence="1">
        <text>ATP + protein L-histidine = ADP + protein N-phospho-L-histidine.</text>
        <dbReference type="EC" id="2.7.13.3"/>
    </reaction>
</comment>
<dbReference type="Gene3D" id="1.10.287.130">
    <property type="match status" value="1"/>
</dbReference>
<evidence type="ECO:0000259" key="19">
    <source>
        <dbReference type="PROSITE" id="PS50109"/>
    </source>
</evidence>
<dbReference type="SUPFAM" id="SSF47384">
    <property type="entry name" value="Homodimeric domain of signal transducing histidine kinase"/>
    <property type="match status" value="1"/>
</dbReference>
<dbReference type="Pfam" id="PF02518">
    <property type="entry name" value="HATPase_c"/>
    <property type="match status" value="1"/>
</dbReference>
<dbReference type="InterPro" id="IPR004358">
    <property type="entry name" value="Sig_transdc_His_kin-like_C"/>
</dbReference>
<dbReference type="Gene3D" id="3.30.450.20">
    <property type="entry name" value="PAS domain"/>
    <property type="match status" value="2"/>
</dbReference>
<dbReference type="SMART" id="SM00388">
    <property type="entry name" value="HisKA"/>
    <property type="match status" value="1"/>
</dbReference>
<gene>
    <name evidence="22" type="primary">rcsC_27</name>
    <name evidence="22" type="ORF">PS880_06166</name>
</gene>
<keyword evidence="5 17" id="KW-0597">Phosphoprotein</keyword>
<dbReference type="InterPro" id="IPR036641">
    <property type="entry name" value="HPT_dom_sf"/>
</dbReference>
<evidence type="ECO:0000256" key="5">
    <source>
        <dbReference type="ARBA" id="ARBA00022553"/>
    </source>
</evidence>
<dbReference type="SUPFAM" id="SSF55785">
    <property type="entry name" value="PYP-like sensor domain (PAS domain)"/>
    <property type="match status" value="2"/>
</dbReference>
<dbReference type="OrthoDB" id="9810730at2"/>
<dbReference type="InterPro" id="IPR001789">
    <property type="entry name" value="Sig_transdc_resp-reg_receiver"/>
</dbReference>
<name>A0A5E7QI06_PSEFL</name>
<feature type="coiled-coil region" evidence="18">
    <location>
        <begin position="362"/>
        <end position="396"/>
    </location>
</feature>
<evidence type="ECO:0000256" key="1">
    <source>
        <dbReference type="ARBA" id="ARBA00000085"/>
    </source>
</evidence>
<evidence type="ECO:0000256" key="3">
    <source>
        <dbReference type="ARBA" id="ARBA00012438"/>
    </source>
</evidence>
<dbReference type="InterPro" id="IPR005467">
    <property type="entry name" value="His_kinase_dom"/>
</dbReference>
<dbReference type="PANTHER" id="PTHR45339">
    <property type="entry name" value="HYBRID SIGNAL TRANSDUCTION HISTIDINE KINASE J"/>
    <property type="match status" value="1"/>
</dbReference>
<keyword evidence="8" id="KW-0547">Nucleotide-binding</keyword>
<evidence type="ECO:0000256" key="12">
    <source>
        <dbReference type="ARBA" id="ARBA00023012"/>
    </source>
</evidence>
<dbReference type="EC" id="2.7.13.3" evidence="3"/>
<dbReference type="InterPro" id="IPR003594">
    <property type="entry name" value="HATPase_dom"/>
</dbReference>
<keyword evidence="7" id="KW-0812">Transmembrane</keyword>
<dbReference type="CDD" id="cd00130">
    <property type="entry name" value="PAS"/>
    <property type="match status" value="2"/>
</dbReference>
<evidence type="ECO:0000256" key="16">
    <source>
        <dbReference type="PROSITE-ProRule" id="PRU00110"/>
    </source>
</evidence>
<dbReference type="PRINTS" id="PR00344">
    <property type="entry name" value="BCTRLSENSOR"/>
</dbReference>
<evidence type="ECO:0000256" key="11">
    <source>
        <dbReference type="ARBA" id="ARBA00022989"/>
    </source>
</evidence>
<dbReference type="PROSITE" id="PS50110">
    <property type="entry name" value="RESPONSE_REGULATORY"/>
    <property type="match status" value="1"/>
</dbReference>
<organism evidence="22 23">
    <name type="scientific">Pseudomonas fluorescens</name>
    <dbReference type="NCBI Taxonomy" id="294"/>
    <lineage>
        <taxon>Bacteria</taxon>
        <taxon>Pseudomonadati</taxon>
        <taxon>Pseudomonadota</taxon>
        <taxon>Gammaproteobacteria</taxon>
        <taxon>Pseudomonadales</taxon>
        <taxon>Pseudomonadaceae</taxon>
        <taxon>Pseudomonas</taxon>
    </lineage>
</organism>
<evidence type="ECO:0000313" key="22">
    <source>
        <dbReference type="EMBL" id="VVP60547.1"/>
    </source>
</evidence>
<proteinExistence type="predicted"/>
<dbReference type="NCBIfam" id="TIGR00229">
    <property type="entry name" value="sensory_box"/>
    <property type="match status" value="2"/>
</dbReference>
<comment type="subcellular location">
    <subcellularLocation>
        <location evidence="2">Cell membrane</location>
        <topology evidence="2">Multi-pass membrane protein</topology>
    </subcellularLocation>
</comment>
<dbReference type="GO" id="GO:0000155">
    <property type="term" value="F:phosphorelay sensor kinase activity"/>
    <property type="evidence" value="ECO:0007669"/>
    <property type="project" value="InterPro"/>
</dbReference>
<feature type="modified residue" description="Phosphohistidine" evidence="16">
    <location>
        <position position="1112"/>
    </location>
</feature>
<dbReference type="SUPFAM" id="SSF52172">
    <property type="entry name" value="CheY-like"/>
    <property type="match status" value="1"/>
</dbReference>
<dbReference type="CDD" id="cd17546">
    <property type="entry name" value="REC_hyHK_CKI1_RcsC-like"/>
    <property type="match status" value="1"/>
</dbReference>
<dbReference type="SUPFAM" id="SSF55874">
    <property type="entry name" value="ATPase domain of HSP90 chaperone/DNA topoisomerase II/histidine kinase"/>
    <property type="match status" value="1"/>
</dbReference>
<dbReference type="EMBL" id="CABVIH010000055">
    <property type="protein sequence ID" value="VVP60547.1"/>
    <property type="molecule type" value="Genomic_DNA"/>
</dbReference>
<dbReference type="PROSITE" id="PS50894">
    <property type="entry name" value="HPT"/>
    <property type="match status" value="1"/>
</dbReference>